<dbReference type="KEGG" id="hni:W911_04390"/>
<gene>
    <name evidence="11" type="ORF">W911_04390</name>
</gene>
<dbReference type="EMBL" id="CP006912">
    <property type="protein sequence ID" value="AHB49929.1"/>
    <property type="molecule type" value="Genomic_DNA"/>
</dbReference>
<evidence type="ECO:0000313" key="12">
    <source>
        <dbReference type="Proteomes" id="UP000018542"/>
    </source>
</evidence>
<feature type="region of interest" description="Disordered" evidence="8">
    <location>
        <begin position="287"/>
        <end position="308"/>
    </location>
</feature>
<evidence type="ECO:0000256" key="7">
    <source>
        <dbReference type="ARBA" id="ARBA00023136"/>
    </source>
</evidence>
<evidence type="ECO:0000259" key="10">
    <source>
        <dbReference type="Pfam" id="PF02706"/>
    </source>
</evidence>
<dbReference type="STRING" id="1029756.W911_04390"/>
<evidence type="ECO:0000256" key="5">
    <source>
        <dbReference type="ARBA" id="ARBA00022840"/>
    </source>
</evidence>
<keyword evidence="3 9" id="KW-0812">Transmembrane</keyword>
<evidence type="ECO:0000256" key="3">
    <source>
        <dbReference type="ARBA" id="ARBA00022692"/>
    </source>
</evidence>
<feature type="transmembrane region" description="Helical" evidence="9">
    <location>
        <begin position="221"/>
        <end position="242"/>
    </location>
</feature>
<dbReference type="InterPro" id="IPR005702">
    <property type="entry name" value="Wzc-like_C"/>
</dbReference>
<dbReference type="CDD" id="cd05387">
    <property type="entry name" value="BY-kinase"/>
    <property type="match status" value="1"/>
</dbReference>
<dbReference type="InterPro" id="IPR050445">
    <property type="entry name" value="Bact_polysacc_biosynth/exp"/>
</dbReference>
<dbReference type="GO" id="GO:0005886">
    <property type="term" value="C:plasma membrane"/>
    <property type="evidence" value="ECO:0007669"/>
    <property type="project" value="UniProtKB-SubCell"/>
</dbReference>
<comment type="subcellular location">
    <subcellularLocation>
        <location evidence="1">Cell membrane</location>
        <topology evidence="1">Multi-pass membrane protein</topology>
    </subcellularLocation>
</comment>
<evidence type="ECO:0000313" key="11">
    <source>
        <dbReference type="EMBL" id="AHB49929.1"/>
    </source>
</evidence>
<dbReference type="Gene3D" id="3.40.50.300">
    <property type="entry name" value="P-loop containing nucleotide triphosphate hydrolases"/>
    <property type="match status" value="1"/>
</dbReference>
<evidence type="ECO:0000256" key="6">
    <source>
        <dbReference type="ARBA" id="ARBA00022989"/>
    </source>
</evidence>
<reference evidence="11 12" key="1">
    <citation type="journal article" date="2014" name="Genome Announc.">
        <title>Complete Genome Sequence of Hyphomicrobium nitrativorans Strain NL23, a Denitrifying Bacterium Isolated from Biofilm of a Methanol-Fed Denitrification System Treating Seawater at the Montreal Biodome.</title>
        <authorList>
            <person name="Martineau C."/>
            <person name="Villeneuve C."/>
            <person name="Mauffrey F."/>
            <person name="Villemur R."/>
        </authorList>
    </citation>
    <scope>NUCLEOTIDE SEQUENCE [LARGE SCALE GENOMIC DNA]</scope>
    <source>
        <strain evidence="11">NL23</strain>
    </source>
</reference>
<feature type="compositionally biased region" description="Low complexity" evidence="8">
    <location>
        <begin position="294"/>
        <end position="308"/>
    </location>
</feature>
<dbReference type="Proteomes" id="UP000018542">
    <property type="component" value="Chromosome"/>
</dbReference>
<organism evidence="11 12">
    <name type="scientific">Hyphomicrobium nitrativorans NL23</name>
    <dbReference type="NCBI Taxonomy" id="1029756"/>
    <lineage>
        <taxon>Bacteria</taxon>
        <taxon>Pseudomonadati</taxon>
        <taxon>Pseudomonadota</taxon>
        <taxon>Alphaproteobacteria</taxon>
        <taxon>Hyphomicrobiales</taxon>
        <taxon>Hyphomicrobiaceae</taxon>
        <taxon>Hyphomicrobium</taxon>
    </lineage>
</organism>
<sequence length="576" mass="63026">MLYKNSDRPKSVAYDADDPVSTSDAFDLRWLIVAVLQRRWLIIVCPLILITLAALFVVFRSPIYTASTQLQLTNLRLTFSREDTFFAETHPDPAFLETQLQIIRSDRVALSVLNTLELLDADASVERKAAALEKLRRGFVVDRAGLSNVVQISYTSQQPDVAARVANEFAKSYIAELNAARLDAAQSGSSWLRDRLREVGPKARVIAEALPPPHKGNLRGIFIIAAAAIIGGGLAVAAAIAWKLIDRRVVTPEEAAAATGTACLGTVPLLPDLMLPVTEIVEDAPSETYETDADAGPHPDANAAAATDNAERTFSVHPWLLENVLRDPPSPTWHTLRNVEAACQDCFSGRGLRCLGVSSTFAGEGRSTIATALALSIAATNKRVLLVDGDVYDPELSRTLAGEGSPGLIDYLRDEESYLDAYVLVEPHTKLNFMPIGRSESTATNIWTDAFRRFLEEASLTYDLIIFDMPTLGMGGDIRASAHFVDGFLLVVGWKQASKNNIEVGINAASSFQDRLVGSVLNKVNTKQMRWTLSPQNTFWSRQNNSVHGTRLSYRTRFSDRVRGGIQLIGARGETE</sequence>
<dbReference type="SUPFAM" id="SSF52540">
    <property type="entry name" value="P-loop containing nucleoside triphosphate hydrolases"/>
    <property type="match status" value="1"/>
</dbReference>
<evidence type="ECO:0000256" key="2">
    <source>
        <dbReference type="ARBA" id="ARBA00022475"/>
    </source>
</evidence>
<dbReference type="AlphaFoldDB" id="V5SJ09"/>
<protein>
    <recommendedName>
        <fullName evidence="10">Polysaccharide chain length determinant N-terminal domain-containing protein</fullName>
    </recommendedName>
</protein>
<feature type="transmembrane region" description="Helical" evidence="9">
    <location>
        <begin position="40"/>
        <end position="59"/>
    </location>
</feature>
<keyword evidence="12" id="KW-1185">Reference proteome</keyword>
<evidence type="ECO:0000256" key="9">
    <source>
        <dbReference type="SAM" id="Phobius"/>
    </source>
</evidence>
<keyword evidence="5" id="KW-0067">ATP-binding</keyword>
<keyword evidence="4" id="KW-0547">Nucleotide-binding</keyword>
<evidence type="ECO:0000256" key="4">
    <source>
        <dbReference type="ARBA" id="ARBA00022741"/>
    </source>
</evidence>
<evidence type="ECO:0000256" key="8">
    <source>
        <dbReference type="SAM" id="MobiDB-lite"/>
    </source>
</evidence>
<accession>V5SJ09</accession>
<evidence type="ECO:0000256" key="1">
    <source>
        <dbReference type="ARBA" id="ARBA00004651"/>
    </source>
</evidence>
<dbReference type="InterPro" id="IPR027417">
    <property type="entry name" value="P-loop_NTPase"/>
</dbReference>
<dbReference type="PATRIC" id="fig|1029756.8.peg.917"/>
<keyword evidence="2" id="KW-1003">Cell membrane</keyword>
<dbReference type="OrthoDB" id="230260at2"/>
<keyword evidence="6 9" id="KW-1133">Transmembrane helix</keyword>
<proteinExistence type="predicted"/>
<dbReference type="Pfam" id="PF02706">
    <property type="entry name" value="Wzz"/>
    <property type="match status" value="1"/>
</dbReference>
<dbReference type="RefSeq" id="WP_023786286.1">
    <property type="nucleotide sequence ID" value="NC_022997.1"/>
</dbReference>
<dbReference type="PANTHER" id="PTHR32309">
    <property type="entry name" value="TYROSINE-PROTEIN KINASE"/>
    <property type="match status" value="1"/>
</dbReference>
<name>V5SJ09_9HYPH</name>
<dbReference type="GO" id="GO:0004713">
    <property type="term" value="F:protein tyrosine kinase activity"/>
    <property type="evidence" value="ECO:0007669"/>
    <property type="project" value="TreeGrafter"/>
</dbReference>
<dbReference type="InterPro" id="IPR003856">
    <property type="entry name" value="LPS_length_determ_N"/>
</dbReference>
<feature type="domain" description="Polysaccharide chain length determinant N-terminal" evidence="10">
    <location>
        <begin position="25"/>
        <end position="115"/>
    </location>
</feature>
<dbReference type="PANTHER" id="PTHR32309:SF13">
    <property type="entry name" value="FERRIC ENTEROBACTIN TRANSPORT PROTEIN FEPE"/>
    <property type="match status" value="1"/>
</dbReference>
<dbReference type="HOGENOM" id="CLU_473100_0_0_5"/>
<keyword evidence="7 9" id="KW-0472">Membrane</keyword>